<gene>
    <name evidence="3" type="ORF">EJ997_12335</name>
</gene>
<reference evidence="3 4" key="1">
    <citation type="submission" date="2018-12" db="EMBL/GenBank/DDBJ databases">
        <title>Complete genome sequence of Flaviflexus sp. H23T48.</title>
        <authorList>
            <person name="Bae J.-W."/>
            <person name="Lee J.-Y."/>
        </authorList>
    </citation>
    <scope>NUCLEOTIDE SEQUENCE [LARGE SCALE GENOMIC DNA]</scope>
    <source>
        <strain evidence="3 4">H23T48</strain>
    </source>
</reference>
<feature type="region of interest" description="Disordered" evidence="1">
    <location>
        <begin position="1"/>
        <end position="22"/>
    </location>
</feature>
<keyword evidence="2" id="KW-0472">Membrane</keyword>
<feature type="compositionally biased region" description="Polar residues" evidence="1">
    <location>
        <begin position="95"/>
        <end position="113"/>
    </location>
</feature>
<dbReference type="Proteomes" id="UP000280344">
    <property type="component" value="Chromosome"/>
</dbReference>
<dbReference type="EMBL" id="CP034593">
    <property type="protein sequence ID" value="AZQ78006.1"/>
    <property type="molecule type" value="Genomic_DNA"/>
</dbReference>
<accession>A0A3S9Q0D4</accession>
<keyword evidence="2" id="KW-1133">Transmembrane helix</keyword>
<evidence type="ECO:0000256" key="1">
    <source>
        <dbReference type="SAM" id="MobiDB-lite"/>
    </source>
</evidence>
<dbReference type="RefSeq" id="WP_126704808.1">
    <property type="nucleotide sequence ID" value="NZ_CP034593.1"/>
</dbReference>
<evidence type="ECO:0000313" key="3">
    <source>
        <dbReference type="EMBL" id="AZQ78006.1"/>
    </source>
</evidence>
<dbReference type="AlphaFoldDB" id="A0A3S9Q0D4"/>
<evidence type="ECO:0000313" key="4">
    <source>
        <dbReference type="Proteomes" id="UP000280344"/>
    </source>
</evidence>
<protein>
    <submittedName>
        <fullName evidence="3">Uncharacterized protein</fullName>
    </submittedName>
</protein>
<feature type="compositionally biased region" description="Basic and acidic residues" evidence="1">
    <location>
        <begin position="60"/>
        <end position="75"/>
    </location>
</feature>
<organism evidence="3 4">
    <name type="scientific">Flaviflexus ciconiae</name>
    <dbReference type="NCBI Taxonomy" id="2496867"/>
    <lineage>
        <taxon>Bacteria</taxon>
        <taxon>Bacillati</taxon>
        <taxon>Actinomycetota</taxon>
        <taxon>Actinomycetes</taxon>
        <taxon>Actinomycetales</taxon>
        <taxon>Actinomycetaceae</taxon>
        <taxon>Flaviflexus</taxon>
    </lineage>
</organism>
<feature type="region of interest" description="Disordered" evidence="1">
    <location>
        <begin position="59"/>
        <end position="113"/>
    </location>
</feature>
<dbReference type="KEGG" id="flh:EJ997_12335"/>
<evidence type="ECO:0000256" key="2">
    <source>
        <dbReference type="SAM" id="Phobius"/>
    </source>
</evidence>
<name>A0A3S9Q0D4_9ACTO</name>
<keyword evidence="2" id="KW-0812">Transmembrane</keyword>
<feature type="transmembrane region" description="Helical" evidence="2">
    <location>
        <begin position="30"/>
        <end position="49"/>
    </location>
</feature>
<sequence>MRIDRLIEPEPTSPADIPTEPWEATPGVEGFLLGFFFIGTFLAFLMWAMNRSLRRIKHNAQNEDRSAARNTEDSAVKNAANGSSAPDATKEQDSDSVASSPSGTGNGTESPTG</sequence>
<proteinExistence type="predicted"/>
<keyword evidence="4" id="KW-1185">Reference proteome</keyword>